<dbReference type="AlphaFoldDB" id="A0A409VDP0"/>
<feature type="compositionally biased region" description="Low complexity" evidence="1">
    <location>
        <begin position="499"/>
        <end position="520"/>
    </location>
</feature>
<dbReference type="OrthoDB" id="2946286at2759"/>
<evidence type="ECO:0000256" key="2">
    <source>
        <dbReference type="SAM" id="Phobius"/>
    </source>
</evidence>
<feature type="compositionally biased region" description="Basic and acidic residues" evidence="1">
    <location>
        <begin position="580"/>
        <end position="590"/>
    </location>
</feature>
<feature type="transmembrane region" description="Helical" evidence="2">
    <location>
        <begin position="238"/>
        <end position="261"/>
    </location>
</feature>
<feature type="transmembrane region" description="Helical" evidence="2">
    <location>
        <begin position="20"/>
        <end position="38"/>
    </location>
</feature>
<dbReference type="Proteomes" id="UP000284842">
    <property type="component" value="Unassembled WGS sequence"/>
</dbReference>
<feature type="compositionally biased region" description="Low complexity" evidence="1">
    <location>
        <begin position="293"/>
        <end position="307"/>
    </location>
</feature>
<keyword evidence="2" id="KW-0472">Membrane</keyword>
<feature type="region of interest" description="Disordered" evidence="1">
    <location>
        <begin position="271"/>
        <end position="329"/>
    </location>
</feature>
<dbReference type="EMBL" id="NHTK01006093">
    <property type="protein sequence ID" value="PPQ64165.1"/>
    <property type="molecule type" value="Genomic_DNA"/>
</dbReference>
<feature type="region of interest" description="Disordered" evidence="1">
    <location>
        <begin position="179"/>
        <end position="212"/>
    </location>
</feature>
<keyword evidence="2" id="KW-0812">Transmembrane</keyword>
<feature type="region of interest" description="Disordered" evidence="1">
    <location>
        <begin position="580"/>
        <end position="646"/>
    </location>
</feature>
<dbReference type="Gene3D" id="2.60.120.260">
    <property type="entry name" value="Galactose-binding domain-like"/>
    <property type="match status" value="2"/>
</dbReference>
<feature type="compositionally biased region" description="Low complexity" evidence="1">
    <location>
        <begin position="180"/>
        <end position="211"/>
    </location>
</feature>
<comment type="caution">
    <text evidence="3">The sequence shown here is derived from an EMBL/GenBank/DDBJ whole genome shotgun (WGS) entry which is preliminary data.</text>
</comment>
<keyword evidence="2" id="KW-1133">Transmembrane helix</keyword>
<dbReference type="InParanoid" id="A0A409VDP0"/>
<feature type="region of interest" description="Disordered" evidence="1">
    <location>
        <begin position="493"/>
        <end position="528"/>
    </location>
</feature>
<sequence>MRILSFFTSPNRSFTNHIALVYLTLLVIITSCPATFALRNVSYDDTQEAYFTYEGAGGWWRGYKGGMPPEMNTHKSTQAVYGYAYFNFTGVAVYYWAPLFNDDTIVDFSLDGGPSSSVSLRDPNSTPTTGSWVATQPSRVMFSLKDLENKYHTLKIFFDYHRSKGIVVDYFEVTTLDDGPSSTASNSPGGSSTSPYSTTQPLPSSSQTPVTNLSSITQDMNWEARYNSLNRSFKNIKIALAVISALFGVSLCFGLLCYLMWMRPLLKEKENKSGVEEGQKSSVSASNSKGVDKASASSSDSAASGSEDGSGKEDSATAKGSDGSAGNRKLKVDSVAPPVATFQTLNFLILGAQGLRNISFDDTDRSVITYSSSGNWIGGEGGKGLGTHTSSREWSAFALFNFTGVAVYYWAPLFGDTTIIDFSLDDGPSQSISLTDPDDPKGAWMVTKESAVRRSFVNLENKPHTLRISMDGARSTGIIVDYFEVTVDDDAPINGSGGSSNSPSTTSPSSSPSISSQTSNNVPSTTQDVNLRTKYDNLEKSYNNIRTALAVVSALFGLFICCTLMVALGGLQFLFPKKDQNGDSKPKADEATPASTTADTEKALNQKAAPVDHGPGSDAVSTKVMSIPPSYPDSGRAPMSTLDGSS</sequence>
<organism evidence="3 4">
    <name type="scientific">Panaeolus cyanescens</name>
    <dbReference type="NCBI Taxonomy" id="181874"/>
    <lineage>
        <taxon>Eukaryota</taxon>
        <taxon>Fungi</taxon>
        <taxon>Dikarya</taxon>
        <taxon>Basidiomycota</taxon>
        <taxon>Agaricomycotina</taxon>
        <taxon>Agaricomycetes</taxon>
        <taxon>Agaricomycetidae</taxon>
        <taxon>Agaricales</taxon>
        <taxon>Agaricineae</taxon>
        <taxon>Galeropsidaceae</taxon>
        <taxon>Panaeolus</taxon>
    </lineage>
</organism>
<protein>
    <submittedName>
        <fullName evidence="3">Uncharacterized protein</fullName>
    </submittedName>
</protein>
<gene>
    <name evidence="3" type="ORF">CVT24_008800</name>
</gene>
<evidence type="ECO:0000256" key="1">
    <source>
        <dbReference type="SAM" id="MobiDB-lite"/>
    </source>
</evidence>
<dbReference type="PROSITE" id="PS51257">
    <property type="entry name" value="PROKAR_LIPOPROTEIN"/>
    <property type="match status" value="1"/>
</dbReference>
<proteinExistence type="predicted"/>
<keyword evidence="4" id="KW-1185">Reference proteome</keyword>
<evidence type="ECO:0000313" key="3">
    <source>
        <dbReference type="EMBL" id="PPQ64165.1"/>
    </source>
</evidence>
<reference evidence="3 4" key="1">
    <citation type="journal article" date="2018" name="Evol. Lett.">
        <title>Horizontal gene cluster transfer increased hallucinogenic mushroom diversity.</title>
        <authorList>
            <person name="Reynolds H.T."/>
            <person name="Vijayakumar V."/>
            <person name="Gluck-Thaler E."/>
            <person name="Korotkin H.B."/>
            <person name="Matheny P.B."/>
            <person name="Slot J.C."/>
        </authorList>
    </citation>
    <scope>NUCLEOTIDE SEQUENCE [LARGE SCALE GENOMIC DNA]</scope>
    <source>
        <strain evidence="3 4">2629</strain>
    </source>
</reference>
<name>A0A409VDP0_9AGAR</name>
<feature type="transmembrane region" description="Helical" evidence="2">
    <location>
        <begin position="548"/>
        <end position="575"/>
    </location>
</feature>
<evidence type="ECO:0000313" key="4">
    <source>
        <dbReference type="Proteomes" id="UP000284842"/>
    </source>
</evidence>
<accession>A0A409VDP0</accession>